<dbReference type="AlphaFoldDB" id="M4BML3"/>
<protein>
    <submittedName>
        <fullName evidence="1">Uncharacterized protein</fullName>
    </submittedName>
</protein>
<dbReference type="Proteomes" id="UP000011713">
    <property type="component" value="Unassembled WGS sequence"/>
</dbReference>
<keyword evidence="2" id="KW-1185">Reference proteome</keyword>
<evidence type="ECO:0000313" key="1">
    <source>
        <dbReference type="EnsemblProtists" id="HpaP807650"/>
    </source>
</evidence>
<dbReference type="InParanoid" id="M4BML3"/>
<organism evidence="1 2">
    <name type="scientific">Hyaloperonospora arabidopsidis (strain Emoy2)</name>
    <name type="common">Downy mildew agent</name>
    <name type="synonym">Peronospora arabidopsidis</name>
    <dbReference type="NCBI Taxonomy" id="559515"/>
    <lineage>
        <taxon>Eukaryota</taxon>
        <taxon>Sar</taxon>
        <taxon>Stramenopiles</taxon>
        <taxon>Oomycota</taxon>
        <taxon>Peronosporomycetes</taxon>
        <taxon>Peronosporales</taxon>
        <taxon>Peronosporaceae</taxon>
        <taxon>Hyaloperonospora</taxon>
    </lineage>
</organism>
<proteinExistence type="predicted"/>
<evidence type="ECO:0000313" key="2">
    <source>
        <dbReference type="Proteomes" id="UP000011713"/>
    </source>
</evidence>
<sequence length="91" mass="9530">MQLKSLTASGDALEGVRPAYGDFGPVRHLAASCTRAQASTTTPSAAPTVGSSAAFSKTNTFTYVTIVLSLHSGIRRVSHDRRSNSFASATR</sequence>
<dbReference type="VEuPathDB" id="FungiDB:HpaG807650"/>
<reference evidence="2" key="1">
    <citation type="journal article" date="2010" name="Science">
        <title>Signatures of adaptation to obligate biotrophy in the Hyaloperonospora arabidopsidis genome.</title>
        <authorList>
            <person name="Baxter L."/>
            <person name="Tripathy S."/>
            <person name="Ishaque N."/>
            <person name="Boot N."/>
            <person name="Cabral A."/>
            <person name="Kemen E."/>
            <person name="Thines M."/>
            <person name="Ah-Fong A."/>
            <person name="Anderson R."/>
            <person name="Badejoko W."/>
            <person name="Bittner-Eddy P."/>
            <person name="Boore J.L."/>
            <person name="Chibucos M.C."/>
            <person name="Coates M."/>
            <person name="Dehal P."/>
            <person name="Delehaunty K."/>
            <person name="Dong S."/>
            <person name="Downton P."/>
            <person name="Dumas B."/>
            <person name="Fabro G."/>
            <person name="Fronick C."/>
            <person name="Fuerstenberg S.I."/>
            <person name="Fulton L."/>
            <person name="Gaulin E."/>
            <person name="Govers F."/>
            <person name="Hughes L."/>
            <person name="Humphray S."/>
            <person name="Jiang R.H."/>
            <person name="Judelson H."/>
            <person name="Kamoun S."/>
            <person name="Kyung K."/>
            <person name="Meijer H."/>
            <person name="Minx P."/>
            <person name="Morris P."/>
            <person name="Nelson J."/>
            <person name="Phuntumart V."/>
            <person name="Qutob D."/>
            <person name="Rehmany A."/>
            <person name="Rougon-Cardoso A."/>
            <person name="Ryden P."/>
            <person name="Torto-Alalibo T."/>
            <person name="Studholme D."/>
            <person name="Wang Y."/>
            <person name="Win J."/>
            <person name="Wood J."/>
            <person name="Clifton S.W."/>
            <person name="Rogers J."/>
            <person name="Van den Ackerveken G."/>
            <person name="Jones J.D."/>
            <person name="McDowell J.M."/>
            <person name="Beynon J."/>
            <person name="Tyler B.M."/>
        </authorList>
    </citation>
    <scope>NUCLEOTIDE SEQUENCE [LARGE SCALE GENOMIC DNA]</scope>
    <source>
        <strain evidence="2">Emoy2</strain>
    </source>
</reference>
<accession>M4BML3</accession>
<reference evidence="1" key="2">
    <citation type="submission" date="2015-06" db="UniProtKB">
        <authorList>
            <consortium name="EnsemblProtists"/>
        </authorList>
    </citation>
    <scope>IDENTIFICATION</scope>
    <source>
        <strain evidence="1">Emoy2</strain>
    </source>
</reference>
<dbReference type="HOGENOM" id="CLU_2431706_0_0_1"/>
<dbReference type="EMBL" id="JH598426">
    <property type="status" value="NOT_ANNOTATED_CDS"/>
    <property type="molecule type" value="Genomic_DNA"/>
</dbReference>
<name>M4BML3_HYAAE</name>
<dbReference type="EnsemblProtists" id="HpaT807650">
    <property type="protein sequence ID" value="HpaP807650"/>
    <property type="gene ID" value="HpaG807650"/>
</dbReference>